<name>A0AC61NJK0_9BACT</name>
<dbReference type="EMBL" id="CP081303">
    <property type="protein sequence ID" value="QZE15943.1"/>
    <property type="molecule type" value="Genomic_DNA"/>
</dbReference>
<keyword evidence="2" id="KW-1185">Reference proteome</keyword>
<proteinExistence type="predicted"/>
<gene>
    <name evidence="1" type="primary">trxA</name>
    <name evidence="1" type="ORF">K4L44_02955</name>
</gene>
<dbReference type="Proteomes" id="UP000826212">
    <property type="component" value="Chromosome"/>
</dbReference>
<evidence type="ECO:0000313" key="2">
    <source>
        <dbReference type="Proteomes" id="UP000826212"/>
    </source>
</evidence>
<protein>
    <submittedName>
        <fullName evidence="1">Thioredoxin</fullName>
    </submittedName>
</protein>
<sequence>MISFSCQPKAQEKDSEGHKTAQTHSTVKLTKQEFLDKVYDFEKNPQEWKYKGDKPAIIDFYADWCGPCRMTAPVLEALAKEYGDKIVIYKVDTQKEREISAAFGIQSLPSLLFIPLNEKPQLAKGAMPKEAFEEAIEKVLKVTK</sequence>
<organism evidence="1 2">
    <name type="scientific">Halosquirtibacter laminarini</name>
    <dbReference type="NCBI Taxonomy" id="3374600"/>
    <lineage>
        <taxon>Bacteria</taxon>
        <taxon>Pseudomonadati</taxon>
        <taxon>Bacteroidota</taxon>
        <taxon>Bacteroidia</taxon>
        <taxon>Marinilabiliales</taxon>
        <taxon>Prolixibacteraceae</taxon>
        <taxon>Halosquirtibacter</taxon>
    </lineage>
</organism>
<reference evidence="1" key="1">
    <citation type="submission" date="2021-08" db="EMBL/GenBank/DDBJ databases">
        <title>Novel anaerobic bacterium isolated from sea squirt in East Sea, Republic of Korea.</title>
        <authorList>
            <person name="Nguyen T.H."/>
            <person name="Li Z."/>
            <person name="Lee Y.-J."/>
            <person name="Ko J."/>
            <person name="Kim S.-G."/>
        </authorList>
    </citation>
    <scope>NUCLEOTIDE SEQUENCE</scope>
    <source>
        <strain evidence="1">KCTC 25031</strain>
    </source>
</reference>
<accession>A0AC61NJK0</accession>
<evidence type="ECO:0000313" key="1">
    <source>
        <dbReference type="EMBL" id="QZE15943.1"/>
    </source>
</evidence>